<protein>
    <recommendedName>
        <fullName evidence="3">FCH domain-containing protein</fullName>
    </recommendedName>
</protein>
<name>A0ABY1UNT7_9APIC</name>
<keyword evidence="5" id="KW-1185">Reference proteome</keyword>
<dbReference type="EMBL" id="LT969434">
    <property type="protein sequence ID" value="SOV15278.1"/>
    <property type="molecule type" value="Genomic_DNA"/>
</dbReference>
<dbReference type="InterPro" id="IPR001060">
    <property type="entry name" value="FCH_dom"/>
</dbReference>
<evidence type="ECO:0000256" key="1">
    <source>
        <dbReference type="SAM" id="Coils"/>
    </source>
</evidence>
<dbReference type="SUPFAM" id="SSF103657">
    <property type="entry name" value="BAR/IMD domain-like"/>
    <property type="match status" value="1"/>
</dbReference>
<reference evidence="4" key="1">
    <citation type="submission" date="2016-09" db="EMBL/GenBank/DDBJ databases">
        <authorList>
            <consortium name="Pathogen Informatics"/>
            <person name="Sun Q."/>
            <person name="Inoue M."/>
        </authorList>
    </citation>
    <scope>NUCLEOTIDE SEQUENCE</scope>
</reference>
<feature type="domain" description="FCH" evidence="3">
    <location>
        <begin position="39"/>
        <end position="106"/>
    </location>
</feature>
<dbReference type="InterPro" id="IPR027267">
    <property type="entry name" value="AH/BAR_dom_sf"/>
</dbReference>
<sequence length="1078" mass="128472">MACSEKRDDVGSLENIKQNDKNEENLRNFESTFIYDWKKALKRVEEGRNCCENLSKIFSEMIRIEKEYENNLKNLCNMFQVFDNESSGINNGIISLRKNIERRCEQIKDFINYMECEILNNTLNSTLINHKNVFDQIKVDGIENEKIVERTRKESVKNIENCVYAYENLIDCINIFHNSRYFHPLKRIELSTSCINKYLFAKKKEYEYKNTINNINSVELNKEKRLKSILYSLESMDHKRISCVKDNIMKYLIFFTSYIRNIQYDINSCIDVFKDINAYKEIEEYCASHSNINRKKENEDLIFYNNIVSWPMLIDYFNDLYNINKKHLDQNIPLNDEMQVDYTNHNKKGYTNFISSFFNVNMYKNLIQNNNIKNSHNFNNIYTNIFNEIVFFNKKEDEKEDEEEEEEDDDEDEEDDDEDVINDDVVDEDGDDEDVINDEVVDDEIEDEDGVDEDVINDEVVDDEIEDEDGVDEDVINDKVADDGNAIEEKKNIVNLNEDDHKKENDKNVIDISRRVDFFENDDNVNIKDSDNIKKGEEKDLLYSKNKDQRADKFDKENKSKKQNNKHNHQNNNNNNEKLFISSEKSESDIESDYSYKYIKNIYEKFECITENSGDTNENGCVVVSANINNNVKRMKIFFRYYIKNLFFGNFDKISDFNITSHFNIYRNRFLFCECLIDFIKKKRVFFVNVKSIVIFAKIILILLDYCNLHLDYWSCIYILVASENFFCELEVDDINMLLSKYPFNEKVKETNQKKKKKKILNNNIMYNVNGNIKKNINIHKINENNSIKKDINMYDECKKNNKKKDTFSSSSFLICDSSENLKNNKMDHQIDMENLEDHNKEVSRDNSKSIVNIYECNKNGSKELNDTVSMCINNNLEENEDIETDHNKVNNKQNEEEVNETNYSSHLNNNNNNFVEKDENICSKKKKILLGKFLYTHNIWNNIKFWEVSILIIISEIIQEMVLLEKLRYENKELLIKNYFFFFKYFNFYNSMINFGLSICQIELLLNKIFHSFNLKNDPVSRKFFFQVIDIATNKNITLNYIKMDNKNINNEYKKYYLQYYNNFLNDDNNKNNVKKK</sequence>
<gene>
    <name evidence="4" type="ORF">PGABG01_1101400</name>
</gene>
<dbReference type="Pfam" id="PF00611">
    <property type="entry name" value="FCH"/>
    <property type="match status" value="1"/>
</dbReference>
<feature type="coiled-coil region" evidence="1">
    <location>
        <begin position="819"/>
        <end position="846"/>
    </location>
</feature>
<evidence type="ECO:0000256" key="2">
    <source>
        <dbReference type="SAM" id="MobiDB-lite"/>
    </source>
</evidence>
<proteinExistence type="predicted"/>
<dbReference type="Gene3D" id="1.20.1270.60">
    <property type="entry name" value="Arfaptin homology (AH) domain/BAR domain"/>
    <property type="match status" value="1"/>
</dbReference>
<keyword evidence="1" id="KW-0175">Coiled coil</keyword>
<evidence type="ECO:0000313" key="5">
    <source>
        <dbReference type="Proteomes" id="UP000831156"/>
    </source>
</evidence>
<evidence type="ECO:0000259" key="3">
    <source>
        <dbReference type="Pfam" id="PF00611"/>
    </source>
</evidence>
<feature type="region of interest" description="Disordered" evidence="2">
    <location>
        <begin position="538"/>
        <end position="577"/>
    </location>
</feature>
<dbReference type="PANTHER" id="PTHR31804:SF2">
    <property type="entry name" value="CUE DOMAIN-CONTAINING PROTEIN-RELATED"/>
    <property type="match status" value="1"/>
</dbReference>
<accession>A0ABY1UNT7</accession>
<feature type="compositionally biased region" description="Basic and acidic residues" evidence="2">
    <location>
        <begin position="538"/>
        <end position="560"/>
    </location>
</feature>
<feature type="region of interest" description="Disordered" evidence="2">
    <location>
        <begin position="394"/>
        <end position="431"/>
    </location>
</feature>
<feature type="compositionally biased region" description="Acidic residues" evidence="2">
    <location>
        <begin position="398"/>
        <end position="431"/>
    </location>
</feature>
<evidence type="ECO:0000313" key="4">
    <source>
        <dbReference type="EMBL" id="SOV15278.1"/>
    </source>
</evidence>
<organism evidence="4 5">
    <name type="scientific">Plasmodium gaboni</name>
    <dbReference type="NCBI Taxonomy" id="647221"/>
    <lineage>
        <taxon>Eukaryota</taxon>
        <taxon>Sar</taxon>
        <taxon>Alveolata</taxon>
        <taxon>Apicomplexa</taxon>
        <taxon>Aconoidasida</taxon>
        <taxon>Haemosporida</taxon>
        <taxon>Plasmodiidae</taxon>
        <taxon>Plasmodium</taxon>
        <taxon>Plasmodium (Laverania)</taxon>
    </lineage>
</organism>
<dbReference type="PANTHER" id="PTHR31804">
    <property type="entry name" value="MEDIATOR OF RNA POLYMERASE II TRANSCRIPTION SUBUNIT 15"/>
    <property type="match status" value="1"/>
</dbReference>
<dbReference type="Proteomes" id="UP000831156">
    <property type="component" value="Chromosome 11"/>
</dbReference>